<evidence type="ECO:0000313" key="3">
    <source>
        <dbReference type="Proteomes" id="UP001595681"/>
    </source>
</evidence>
<organism evidence="2 3">
    <name type="scientific">Sphingobium rhizovicinum</name>
    <dbReference type="NCBI Taxonomy" id="432308"/>
    <lineage>
        <taxon>Bacteria</taxon>
        <taxon>Pseudomonadati</taxon>
        <taxon>Pseudomonadota</taxon>
        <taxon>Alphaproteobacteria</taxon>
        <taxon>Sphingomonadales</taxon>
        <taxon>Sphingomonadaceae</taxon>
        <taxon>Sphingobium</taxon>
    </lineage>
</organism>
<evidence type="ECO:0000313" key="2">
    <source>
        <dbReference type="EMBL" id="MFC3441517.1"/>
    </source>
</evidence>
<name>A0ABV7NFE9_9SPHN</name>
<evidence type="ECO:0000256" key="1">
    <source>
        <dbReference type="SAM" id="MobiDB-lite"/>
    </source>
</evidence>
<accession>A0ABV7NFE9</accession>
<dbReference type="Gene3D" id="3.20.20.140">
    <property type="entry name" value="Metal-dependent hydrolases"/>
    <property type="match status" value="1"/>
</dbReference>
<evidence type="ECO:0008006" key="4">
    <source>
        <dbReference type="Google" id="ProtNLM"/>
    </source>
</evidence>
<feature type="region of interest" description="Disordered" evidence="1">
    <location>
        <begin position="75"/>
        <end position="97"/>
    </location>
</feature>
<dbReference type="Proteomes" id="UP001595681">
    <property type="component" value="Unassembled WGS sequence"/>
</dbReference>
<reference evidence="3" key="1">
    <citation type="journal article" date="2019" name="Int. J. Syst. Evol. Microbiol.">
        <title>The Global Catalogue of Microorganisms (GCM) 10K type strain sequencing project: providing services to taxonomists for standard genome sequencing and annotation.</title>
        <authorList>
            <consortium name="The Broad Institute Genomics Platform"/>
            <consortium name="The Broad Institute Genome Sequencing Center for Infectious Disease"/>
            <person name="Wu L."/>
            <person name="Ma J."/>
        </authorList>
    </citation>
    <scope>NUCLEOTIDE SEQUENCE [LARGE SCALE GENOMIC DNA]</scope>
    <source>
        <strain evidence="3">CCM 7491</strain>
    </source>
</reference>
<comment type="caution">
    <text evidence="2">The sequence shown here is derived from an EMBL/GenBank/DDBJ whole genome shotgun (WGS) entry which is preliminary data.</text>
</comment>
<proteinExistence type="predicted"/>
<dbReference type="EMBL" id="JBHRVU010000004">
    <property type="protein sequence ID" value="MFC3441517.1"/>
    <property type="molecule type" value="Genomic_DNA"/>
</dbReference>
<dbReference type="SUPFAM" id="SSF51556">
    <property type="entry name" value="Metallo-dependent hydrolases"/>
    <property type="match status" value="1"/>
</dbReference>
<dbReference type="RefSeq" id="WP_380795427.1">
    <property type="nucleotide sequence ID" value="NZ_JBHRVU010000004.1"/>
</dbReference>
<protein>
    <recommendedName>
        <fullName evidence="4">TonB-dependent receptor</fullName>
    </recommendedName>
</protein>
<dbReference type="InterPro" id="IPR032466">
    <property type="entry name" value="Metal_Hydrolase"/>
</dbReference>
<keyword evidence="3" id="KW-1185">Reference proteome</keyword>
<sequence length="115" mass="12433">MKMMAANGTWVAAQPNFLYNLEGRYEQTLDGYRLEHNNPVALPLKADVKMVFGSDNLPIGPMVGLYTALTRKGSDGNGPQYSWPVKAEDKNSVGQGGRAAPAFQISVLVKPPPLS</sequence>
<gene>
    <name evidence="2" type="ORF">ACFOKF_10010</name>
</gene>